<dbReference type="InterPro" id="IPR046059">
    <property type="entry name" value="DUF6017"/>
</dbReference>
<organism evidence="2 3">
    <name type="scientific">Hungatella hathewayi</name>
    <dbReference type="NCBI Taxonomy" id="154046"/>
    <lineage>
        <taxon>Bacteria</taxon>
        <taxon>Bacillati</taxon>
        <taxon>Bacillota</taxon>
        <taxon>Clostridia</taxon>
        <taxon>Lachnospirales</taxon>
        <taxon>Lachnospiraceae</taxon>
        <taxon>Hungatella</taxon>
    </lineage>
</organism>
<name>A0AA37N3G2_9FIRM</name>
<evidence type="ECO:0000259" key="1">
    <source>
        <dbReference type="Pfam" id="PF19481"/>
    </source>
</evidence>
<protein>
    <recommendedName>
        <fullName evidence="1">DUF6017 domain-containing protein</fullName>
    </recommendedName>
</protein>
<dbReference type="EMBL" id="BQNJ01000001">
    <property type="protein sequence ID" value="GKH00730.1"/>
    <property type="molecule type" value="Genomic_DNA"/>
</dbReference>
<comment type="caution">
    <text evidence="2">The sequence shown here is derived from an EMBL/GenBank/DDBJ whole genome shotgun (WGS) entry which is preliminary data.</text>
</comment>
<dbReference type="Proteomes" id="UP001055091">
    <property type="component" value="Unassembled WGS sequence"/>
</dbReference>
<dbReference type="Pfam" id="PF19481">
    <property type="entry name" value="DUF6017"/>
    <property type="match status" value="1"/>
</dbReference>
<gene>
    <name evidence="2" type="ORF">CE91St55_27110</name>
</gene>
<dbReference type="AlphaFoldDB" id="A0AA37N3G2"/>
<proteinExistence type="predicted"/>
<accession>A0AA37N3G2</accession>
<sequence>MDTMRAYREILKENIEYDHLCQKLGYDRDILDEILEILVDTVCSTRKMIRIGGEDFPKEVVRSRLLKLDSEHIEYVISSLRENTTKVRNIRAYLLTSLYNAPTTISSYFTALVNHDLYGSG</sequence>
<evidence type="ECO:0000313" key="3">
    <source>
        <dbReference type="Proteomes" id="UP001055091"/>
    </source>
</evidence>
<evidence type="ECO:0000313" key="2">
    <source>
        <dbReference type="EMBL" id="GKH00730.1"/>
    </source>
</evidence>
<feature type="domain" description="DUF6017" evidence="1">
    <location>
        <begin position="4"/>
        <end position="117"/>
    </location>
</feature>
<reference evidence="2" key="1">
    <citation type="submission" date="2022-01" db="EMBL/GenBank/DDBJ databases">
        <title>Novel bile acid biosynthetic pathways are enriched in the microbiome of centenarians.</title>
        <authorList>
            <person name="Sato Y."/>
            <person name="Atarashi K."/>
            <person name="Plichta R.D."/>
            <person name="Arai Y."/>
            <person name="Sasajima S."/>
            <person name="Kearney M.S."/>
            <person name="Suda W."/>
            <person name="Takeshita K."/>
            <person name="Sasaki T."/>
            <person name="Okamoto S."/>
            <person name="Skelly N.A."/>
            <person name="Okamura Y."/>
            <person name="Vlamakis H."/>
            <person name="Li Y."/>
            <person name="Tanoue T."/>
            <person name="Takei H."/>
            <person name="Nittono H."/>
            <person name="Narushima S."/>
            <person name="Irie J."/>
            <person name="Itoh H."/>
            <person name="Moriya K."/>
            <person name="Sugiura Y."/>
            <person name="Suematsu M."/>
            <person name="Moritoki N."/>
            <person name="Shibata S."/>
            <person name="Littman R.D."/>
            <person name="Fischbach A.M."/>
            <person name="Uwamino Y."/>
            <person name="Inoue T."/>
            <person name="Honda A."/>
            <person name="Hattori M."/>
            <person name="Murai T."/>
            <person name="Xavier J.R."/>
            <person name="Hirose N."/>
            <person name="Honda K."/>
        </authorList>
    </citation>
    <scope>NUCLEOTIDE SEQUENCE</scope>
    <source>
        <strain evidence="2">CE91-St55</strain>
    </source>
</reference>